<comment type="caution">
    <text evidence="1">The sequence shown here is derived from an EMBL/GenBank/DDBJ whole genome shotgun (WGS) entry which is preliminary data.</text>
</comment>
<accession>A0A090T5Y3</accession>
<reference evidence="1 2" key="1">
    <citation type="submission" date="2014-09" db="EMBL/GenBank/DDBJ databases">
        <title>Vibrio maritimus JCM 19240. (C210) whole genome shotgun sequence.</title>
        <authorList>
            <person name="Sawabe T."/>
            <person name="Meirelles P."/>
            <person name="Nakanishi M."/>
            <person name="Sayaka M."/>
            <person name="Hattori M."/>
            <person name="Ohkuma M."/>
        </authorList>
    </citation>
    <scope>NUCLEOTIDE SEQUENCE [LARGE SCALE GENOMIC DNA]</scope>
    <source>
        <strain evidence="1 2">JCM 19240</strain>
    </source>
</reference>
<dbReference type="Proteomes" id="UP000029224">
    <property type="component" value="Unassembled WGS sequence"/>
</dbReference>
<evidence type="ECO:0000313" key="1">
    <source>
        <dbReference type="EMBL" id="GAL35351.1"/>
    </source>
</evidence>
<dbReference type="Gene3D" id="3.40.30.10">
    <property type="entry name" value="Glutaredoxin"/>
    <property type="match status" value="1"/>
</dbReference>
<organism evidence="1 2">
    <name type="scientific">Vibrio maritimus</name>
    <dbReference type="NCBI Taxonomy" id="990268"/>
    <lineage>
        <taxon>Bacteria</taxon>
        <taxon>Pseudomonadati</taxon>
        <taxon>Pseudomonadota</taxon>
        <taxon>Gammaproteobacteria</taxon>
        <taxon>Vibrionales</taxon>
        <taxon>Vibrionaceae</taxon>
        <taxon>Vibrio</taxon>
    </lineage>
</organism>
<reference evidence="1 2" key="2">
    <citation type="submission" date="2014-09" db="EMBL/GenBank/DDBJ databases">
        <authorList>
            <consortium name="NBRP consortium"/>
            <person name="Sawabe T."/>
            <person name="Meirelles P."/>
            <person name="Nakanishi M."/>
            <person name="Sayaka M."/>
            <person name="Hattori M."/>
            <person name="Ohkuma M."/>
        </authorList>
    </citation>
    <scope>NUCLEOTIDE SEQUENCE [LARGE SCALE GENOMIC DNA]</scope>
    <source>
        <strain evidence="1 2">JCM 19240</strain>
    </source>
</reference>
<dbReference type="AlphaFoldDB" id="A0A090T5Y3"/>
<keyword evidence="2" id="KW-1185">Reference proteome</keyword>
<gene>
    <name evidence="1" type="ORF">JCM19240_3721</name>
</gene>
<dbReference type="EMBL" id="BBMT01000006">
    <property type="protein sequence ID" value="GAL35351.1"/>
    <property type="molecule type" value="Genomic_DNA"/>
</dbReference>
<evidence type="ECO:0000313" key="2">
    <source>
        <dbReference type="Proteomes" id="UP000029224"/>
    </source>
</evidence>
<name>A0A090T5Y3_9VIBR</name>
<sequence>MDTASFGGVRSQRYAMIVDNGVVTQLNVEAPSQFEVSTAEAILKAL</sequence>
<protein>
    <submittedName>
        <fullName evidence="1">Antioxidant AhpC/Tsa family</fullName>
    </submittedName>
</protein>
<proteinExistence type="predicted"/>